<dbReference type="SUPFAM" id="SSF47413">
    <property type="entry name" value="lambda repressor-like DNA-binding domains"/>
    <property type="match status" value="1"/>
</dbReference>
<dbReference type="InterPro" id="IPR000843">
    <property type="entry name" value="HTH_LacI"/>
</dbReference>
<dbReference type="SUPFAM" id="SSF53822">
    <property type="entry name" value="Periplasmic binding protein-like I"/>
    <property type="match status" value="1"/>
</dbReference>
<keyword evidence="2" id="KW-0238">DNA-binding</keyword>
<dbReference type="InterPro" id="IPR010982">
    <property type="entry name" value="Lambda_DNA-bd_dom_sf"/>
</dbReference>
<name>A0A370BDX5_9ACTN</name>
<organism evidence="6 7">
    <name type="scientific">Streptomyces corynorhini</name>
    <dbReference type="NCBI Taxonomy" id="2282652"/>
    <lineage>
        <taxon>Bacteria</taxon>
        <taxon>Bacillati</taxon>
        <taxon>Actinomycetota</taxon>
        <taxon>Actinomycetes</taxon>
        <taxon>Kitasatosporales</taxon>
        <taxon>Streptomycetaceae</taxon>
        <taxon>Streptomyces</taxon>
    </lineage>
</organism>
<feature type="region of interest" description="Disordered" evidence="4">
    <location>
        <begin position="344"/>
        <end position="363"/>
    </location>
</feature>
<evidence type="ECO:0000256" key="2">
    <source>
        <dbReference type="ARBA" id="ARBA00023125"/>
    </source>
</evidence>
<evidence type="ECO:0000313" key="6">
    <source>
        <dbReference type="EMBL" id="RDG38013.1"/>
    </source>
</evidence>
<comment type="caution">
    <text evidence="6">The sequence shown here is derived from an EMBL/GenBank/DDBJ whole genome shotgun (WGS) entry which is preliminary data.</text>
</comment>
<dbReference type="OrthoDB" id="3430936at2"/>
<protein>
    <submittedName>
        <fullName evidence="6">LacI family transcriptional regulator</fullName>
    </submittedName>
</protein>
<keyword evidence="1" id="KW-0805">Transcription regulation</keyword>
<dbReference type="RefSeq" id="WP_114623631.1">
    <property type="nucleotide sequence ID" value="NZ_QQNA01000079.1"/>
</dbReference>
<proteinExistence type="predicted"/>
<keyword evidence="3" id="KW-0804">Transcription</keyword>
<sequence length="363" mass="38786">MARTTPSGGPKGKPATLALVAQRAGVSPQTVSNALNSPELLAPRTLERVRRVIEEMDYRPHQAARLLRTQSSLLIGYGVQPTPDGVSGLVLEYFLHALSDSADQGGYRVMLFAVPADVADEPDAYAELLRERSVDAFVLSNTHRSDPRPDWLRKRGIPYVSFGRPWGARDAGDWVDIDGAHGTDAAVDHLVALGHRRIAFLGWPKGSGVGDDRARGWREAMGRHGLPVRGLRAASRNDVDAAREAVAELLPLGTTAVVAASDTLALGCYRALHTAGLTPGRDVAVVGFDDSAAAALLSPSLSSLRQPLTEAGRACTRLLLARLKDPRAEHERVLLTPELVVRSSSSSRAPSVVVPGPRRPAGE</sequence>
<dbReference type="GO" id="GO:0000976">
    <property type="term" value="F:transcription cis-regulatory region binding"/>
    <property type="evidence" value="ECO:0007669"/>
    <property type="project" value="TreeGrafter"/>
</dbReference>
<dbReference type="SMART" id="SM00354">
    <property type="entry name" value="HTH_LACI"/>
    <property type="match status" value="1"/>
</dbReference>
<dbReference type="PROSITE" id="PS50932">
    <property type="entry name" value="HTH_LACI_2"/>
    <property type="match status" value="1"/>
</dbReference>
<accession>A0A370BDX5</accession>
<dbReference type="GO" id="GO:0003700">
    <property type="term" value="F:DNA-binding transcription factor activity"/>
    <property type="evidence" value="ECO:0007669"/>
    <property type="project" value="TreeGrafter"/>
</dbReference>
<dbReference type="Gene3D" id="3.40.50.2300">
    <property type="match status" value="2"/>
</dbReference>
<feature type="compositionally biased region" description="Low complexity" evidence="4">
    <location>
        <begin position="344"/>
        <end position="356"/>
    </location>
</feature>
<evidence type="ECO:0000256" key="3">
    <source>
        <dbReference type="ARBA" id="ARBA00023163"/>
    </source>
</evidence>
<dbReference type="PANTHER" id="PTHR30146">
    <property type="entry name" value="LACI-RELATED TRANSCRIPTIONAL REPRESSOR"/>
    <property type="match status" value="1"/>
</dbReference>
<evidence type="ECO:0000256" key="4">
    <source>
        <dbReference type="SAM" id="MobiDB-lite"/>
    </source>
</evidence>
<gene>
    <name evidence="6" type="ORF">DVH02_11230</name>
</gene>
<keyword evidence="7" id="KW-1185">Reference proteome</keyword>
<evidence type="ECO:0000256" key="1">
    <source>
        <dbReference type="ARBA" id="ARBA00023015"/>
    </source>
</evidence>
<dbReference type="InterPro" id="IPR046335">
    <property type="entry name" value="LacI/GalR-like_sensor"/>
</dbReference>
<dbReference type="Proteomes" id="UP000253741">
    <property type="component" value="Unassembled WGS sequence"/>
</dbReference>
<evidence type="ECO:0000259" key="5">
    <source>
        <dbReference type="PROSITE" id="PS50932"/>
    </source>
</evidence>
<reference evidence="6 7" key="1">
    <citation type="submission" date="2018-07" db="EMBL/GenBank/DDBJ databases">
        <title>Streptomyces species from bats.</title>
        <authorList>
            <person name="Dunlap C."/>
        </authorList>
    </citation>
    <scope>NUCLEOTIDE SEQUENCE [LARGE SCALE GENOMIC DNA]</scope>
    <source>
        <strain evidence="6 7">AC230</strain>
    </source>
</reference>
<feature type="domain" description="HTH lacI-type" evidence="5">
    <location>
        <begin position="15"/>
        <end position="69"/>
    </location>
</feature>
<evidence type="ECO:0000313" key="7">
    <source>
        <dbReference type="Proteomes" id="UP000253741"/>
    </source>
</evidence>
<dbReference type="Pfam" id="PF13377">
    <property type="entry name" value="Peripla_BP_3"/>
    <property type="match status" value="1"/>
</dbReference>
<dbReference type="PANTHER" id="PTHR30146:SF109">
    <property type="entry name" value="HTH-TYPE TRANSCRIPTIONAL REGULATOR GALS"/>
    <property type="match status" value="1"/>
</dbReference>
<dbReference type="CDD" id="cd01392">
    <property type="entry name" value="HTH_LacI"/>
    <property type="match status" value="1"/>
</dbReference>
<dbReference type="Pfam" id="PF00356">
    <property type="entry name" value="LacI"/>
    <property type="match status" value="1"/>
</dbReference>
<dbReference type="EMBL" id="QQNA01000079">
    <property type="protein sequence ID" value="RDG38013.1"/>
    <property type="molecule type" value="Genomic_DNA"/>
</dbReference>
<dbReference type="Gene3D" id="1.10.260.40">
    <property type="entry name" value="lambda repressor-like DNA-binding domains"/>
    <property type="match status" value="1"/>
</dbReference>
<dbReference type="AlphaFoldDB" id="A0A370BDX5"/>
<dbReference type="InterPro" id="IPR028082">
    <property type="entry name" value="Peripla_BP_I"/>
</dbReference>